<dbReference type="AlphaFoldDB" id="A0A397S8I6"/>
<accession>A0A397S8I6</accession>
<dbReference type="STRING" id="658196.A0A397S8I6"/>
<evidence type="ECO:0000313" key="2">
    <source>
        <dbReference type="EMBL" id="RIA79051.1"/>
    </source>
</evidence>
<dbReference type="Proteomes" id="UP000265703">
    <property type="component" value="Unassembled WGS sequence"/>
</dbReference>
<name>A0A397S8I6_9GLOM</name>
<dbReference type="OrthoDB" id="2402049at2759"/>
<dbReference type="EMBL" id="QKYT01001617">
    <property type="protein sequence ID" value="RIA79051.1"/>
    <property type="molecule type" value="Genomic_DNA"/>
</dbReference>
<organism evidence="2 3">
    <name type="scientific">Glomus cerebriforme</name>
    <dbReference type="NCBI Taxonomy" id="658196"/>
    <lineage>
        <taxon>Eukaryota</taxon>
        <taxon>Fungi</taxon>
        <taxon>Fungi incertae sedis</taxon>
        <taxon>Mucoromycota</taxon>
        <taxon>Glomeromycotina</taxon>
        <taxon>Glomeromycetes</taxon>
        <taxon>Glomerales</taxon>
        <taxon>Glomeraceae</taxon>
        <taxon>Glomus</taxon>
    </lineage>
</organism>
<sequence length="155" mass="17883">MPNESETNNNLEMNKTNYSGTSHTSRLLTSKVYQFGNFPEPRNATEEEQEAFHSKSYDFHIPDNVHDFVNSSNQKNNNSTLKKISSIFKVNSKKLSKKFKNLRIKNDTQNDYNNVGTMHHTYIDNDKDDAHNNSNLHSEEQNDLEIPEVCNLNSS</sequence>
<reference evidence="2 3" key="1">
    <citation type="submission" date="2018-06" db="EMBL/GenBank/DDBJ databases">
        <title>Comparative genomics reveals the genomic features of Rhizophagus irregularis, R. cerebriforme, R. diaphanum and Gigaspora rosea, and their symbiotic lifestyle signature.</title>
        <authorList>
            <person name="Morin E."/>
            <person name="San Clemente H."/>
            <person name="Chen E.C.H."/>
            <person name="De La Providencia I."/>
            <person name="Hainaut M."/>
            <person name="Kuo A."/>
            <person name="Kohler A."/>
            <person name="Murat C."/>
            <person name="Tang N."/>
            <person name="Roy S."/>
            <person name="Loubradou J."/>
            <person name="Henrissat B."/>
            <person name="Grigoriev I.V."/>
            <person name="Corradi N."/>
            <person name="Roux C."/>
            <person name="Martin F.M."/>
        </authorList>
    </citation>
    <scope>NUCLEOTIDE SEQUENCE [LARGE SCALE GENOMIC DNA]</scope>
    <source>
        <strain evidence="2 3">DAOM 227022</strain>
    </source>
</reference>
<comment type="caution">
    <text evidence="2">The sequence shown here is derived from an EMBL/GenBank/DDBJ whole genome shotgun (WGS) entry which is preliminary data.</text>
</comment>
<evidence type="ECO:0000313" key="3">
    <source>
        <dbReference type="Proteomes" id="UP000265703"/>
    </source>
</evidence>
<evidence type="ECO:0000256" key="1">
    <source>
        <dbReference type="SAM" id="MobiDB-lite"/>
    </source>
</evidence>
<protein>
    <submittedName>
        <fullName evidence="2">Uncharacterized protein</fullName>
    </submittedName>
</protein>
<feature type="region of interest" description="Disordered" evidence="1">
    <location>
        <begin position="1"/>
        <end position="23"/>
    </location>
</feature>
<gene>
    <name evidence="2" type="ORF">C1645_882855</name>
</gene>
<proteinExistence type="predicted"/>
<feature type="region of interest" description="Disordered" evidence="1">
    <location>
        <begin position="124"/>
        <end position="155"/>
    </location>
</feature>
<keyword evidence="3" id="KW-1185">Reference proteome</keyword>